<dbReference type="InterPro" id="IPR029006">
    <property type="entry name" value="ADF-H/Gelsolin-like_dom_sf"/>
</dbReference>
<dbReference type="Gene3D" id="3.40.20.10">
    <property type="entry name" value="Severin"/>
    <property type="match status" value="1"/>
</dbReference>
<dbReference type="CDD" id="cd11286">
    <property type="entry name" value="ADF_cofilin_like"/>
    <property type="match status" value="1"/>
</dbReference>
<organism evidence="5">
    <name type="scientific">Chlamydomonas reinhardtii</name>
    <name type="common">Chlamydomonas smithii</name>
    <dbReference type="NCBI Taxonomy" id="3055"/>
    <lineage>
        <taxon>Eukaryota</taxon>
        <taxon>Viridiplantae</taxon>
        <taxon>Chlorophyta</taxon>
        <taxon>core chlorophytes</taxon>
        <taxon>Chlorophyceae</taxon>
        <taxon>CS clade</taxon>
        <taxon>Chlamydomonadales</taxon>
        <taxon>Chlamydomonadaceae</taxon>
        <taxon>Chlamydomonas</taxon>
    </lineage>
</organism>
<proteinExistence type="evidence at transcript level"/>
<feature type="region of interest" description="Disordered" evidence="3">
    <location>
        <begin position="138"/>
        <end position="164"/>
    </location>
</feature>
<keyword evidence="2" id="KW-0009">Actin-binding</keyword>
<evidence type="ECO:0000256" key="2">
    <source>
        <dbReference type="ARBA" id="ARBA00023203"/>
    </source>
</evidence>
<feature type="compositionally biased region" description="Low complexity" evidence="3">
    <location>
        <begin position="155"/>
        <end position="164"/>
    </location>
</feature>
<evidence type="ECO:0000256" key="1">
    <source>
        <dbReference type="ARBA" id="ARBA00006844"/>
    </source>
</evidence>
<dbReference type="AlphaFoldDB" id="Q65Z18"/>
<sequence>MADLAVLRTAKQALDEGLLNPEDYDFIKKAFLRAQQIKAGLDAGFIKEEDFVQARDSFLHSLDFALVGGSSQPAYVQTPSIPDAPAMPPPAPVALRAAAAAPQRNSTPSRDTAPAAPVPVAAAAAAAPAAAAVPRISPAPPGAGTVPIPTDLPTSARGARSSSVVSNKTSMSGISVSDQCVAIFNHIKTKSAYKWVTFKVNDAGNEVVVDQLGAADSSYEQFINILPENNCRHGVYDYAYLNADTNQTVNKLVFVHWASDTATTKNKMMYASTKDFLKSYLDGLGAELQATDTKELAESEMRERVHQAITRK</sequence>
<dbReference type="PROSITE" id="PS51263">
    <property type="entry name" value="ADF_H"/>
    <property type="match status" value="1"/>
</dbReference>
<dbReference type="GO" id="GO:0003779">
    <property type="term" value="F:actin binding"/>
    <property type="evidence" value="ECO:0007669"/>
    <property type="project" value="UniProtKB-KW"/>
</dbReference>
<dbReference type="InterPro" id="IPR002108">
    <property type="entry name" value="ADF-H"/>
</dbReference>
<comment type="similarity">
    <text evidence="1">Belongs to the actin-binding proteins ADF family.</text>
</comment>
<name>Q65Z18_CHLRE</name>
<dbReference type="SMART" id="SM00102">
    <property type="entry name" value="ADF"/>
    <property type="match status" value="1"/>
</dbReference>
<dbReference type="Pfam" id="PF00241">
    <property type="entry name" value="Cofilin_ADF"/>
    <property type="match status" value="1"/>
</dbReference>
<evidence type="ECO:0000259" key="4">
    <source>
        <dbReference type="PROSITE" id="PS51263"/>
    </source>
</evidence>
<accession>Q65Z18</accession>
<reference evidence="5" key="1">
    <citation type="journal article" date="2004" name="Curr. Genet.">
        <title>The transcriptional program of synchronous gametogenesis in Chlamydomonas reinhardtii.</title>
        <authorList>
            <person name="Abe J."/>
            <person name="Kubo T."/>
            <person name="Takagi Y."/>
            <person name="Saito T."/>
            <person name="Miura K."/>
            <person name="Fukuzawa H."/>
            <person name="Matsuda Y."/>
        </authorList>
    </citation>
    <scope>NUCLEOTIDE SEQUENCE</scope>
    <source>
        <strain evidence="5">C-9</strain>
    </source>
</reference>
<evidence type="ECO:0000256" key="3">
    <source>
        <dbReference type="SAM" id="MobiDB-lite"/>
    </source>
</evidence>
<dbReference type="EMBL" id="AB167476">
    <property type="protein sequence ID" value="BAD44754.1"/>
    <property type="molecule type" value="mRNA"/>
</dbReference>
<dbReference type="ProMEX" id="Q65Z18"/>
<gene>
    <name evidence="5" type="primary">NSG11</name>
</gene>
<dbReference type="InterPro" id="IPR017904">
    <property type="entry name" value="ADF/Cofilin"/>
</dbReference>
<dbReference type="SUPFAM" id="SSF55753">
    <property type="entry name" value="Actin depolymerizing proteins"/>
    <property type="match status" value="1"/>
</dbReference>
<dbReference type="GO" id="GO:0030042">
    <property type="term" value="P:actin filament depolymerization"/>
    <property type="evidence" value="ECO:0007669"/>
    <property type="project" value="InterPro"/>
</dbReference>
<dbReference type="PANTHER" id="PTHR11913">
    <property type="entry name" value="COFILIN-RELATED"/>
    <property type="match status" value="1"/>
</dbReference>
<protein>
    <submittedName>
        <fullName evidence="5">NSG11 protein</fullName>
    </submittedName>
</protein>
<feature type="domain" description="ADF-H" evidence="4">
    <location>
        <begin position="173"/>
        <end position="306"/>
    </location>
</feature>
<dbReference type="GO" id="GO:0015629">
    <property type="term" value="C:actin cytoskeleton"/>
    <property type="evidence" value="ECO:0007669"/>
    <property type="project" value="InterPro"/>
</dbReference>
<dbReference type="ExpressionAtlas" id="Q65Z18">
    <property type="expression patterns" value="baseline and differential"/>
</dbReference>
<evidence type="ECO:0000313" key="5">
    <source>
        <dbReference type="EMBL" id="BAD44754.1"/>
    </source>
</evidence>